<proteinExistence type="predicted"/>
<dbReference type="Pfam" id="PF00857">
    <property type="entry name" value="Isochorismatase"/>
    <property type="match status" value="1"/>
</dbReference>
<dbReference type="CDD" id="cd00431">
    <property type="entry name" value="cysteine_hydrolases"/>
    <property type="match status" value="1"/>
</dbReference>
<dbReference type="GO" id="GO:0016787">
    <property type="term" value="F:hydrolase activity"/>
    <property type="evidence" value="ECO:0007669"/>
    <property type="project" value="UniProtKB-KW"/>
</dbReference>
<keyword evidence="4" id="KW-1185">Reference proteome</keyword>
<dbReference type="InterPro" id="IPR050272">
    <property type="entry name" value="Isochorismatase-like_hydrls"/>
</dbReference>
<evidence type="ECO:0000256" key="1">
    <source>
        <dbReference type="ARBA" id="ARBA00022801"/>
    </source>
</evidence>
<evidence type="ECO:0000313" key="4">
    <source>
        <dbReference type="Proteomes" id="UP000288293"/>
    </source>
</evidence>
<comment type="caution">
    <text evidence="3">The sequence shown here is derived from an EMBL/GenBank/DDBJ whole genome shotgun (WGS) entry which is preliminary data.</text>
</comment>
<reference evidence="3 4" key="1">
    <citation type="journal article" date="2011" name="Front. Microbiol.">
        <title>Genomic signatures of strain selection and enhancement in Bacillus atrophaeus var. globigii, a historical biowarfare simulant.</title>
        <authorList>
            <person name="Gibbons H.S."/>
            <person name="Broomall S.M."/>
            <person name="McNew L.A."/>
            <person name="Daligault H."/>
            <person name="Chapman C."/>
            <person name="Bruce D."/>
            <person name="Karavis M."/>
            <person name="Krepps M."/>
            <person name="McGregor P.A."/>
            <person name="Hong C."/>
            <person name="Park K.H."/>
            <person name="Akmal A."/>
            <person name="Feldman A."/>
            <person name="Lin J.S."/>
            <person name="Chang W.E."/>
            <person name="Higgs B.W."/>
            <person name="Demirev P."/>
            <person name="Lindquist J."/>
            <person name="Liem A."/>
            <person name="Fochler E."/>
            <person name="Read T.D."/>
            <person name="Tapia R."/>
            <person name="Johnson S."/>
            <person name="Bishop-Lilly K.A."/>
            <person name="Detter C."/>
            <person name="Han C."/>
            <person name="Sozhamannan S."/>
            <person name="Rosenzweig C.N."/>
            <person name="Skowronski E.W."/>
        </authorList>
    </citation>
    <scope>NUCLEOTIDE SEQUENCE [LARGE SCALE GENOMIC DNA]</scope>
    <source>
        <strain evidence="3 4">MLST1</strain>
    </source>
</reference>
<dbReference type="InterPro" id="IPR036380">
    <property type="entry name" value="Isochorismatase-like_sf"/>
</dbReference>
<evidence type="ECO:0000259" key="2">
    <source>
        <dbReference type="Pfam" id="PF00857"/>
    </source>
</evidence>
<gene>
    <name evidence="3" type="ORF">CWE09_07730</name>
</gene>
<dbReference type="Proteomes" id="UP000288293">
    <property type="component" value="Unassembled WGS sequence"/>
</dbReference>
<organism evidence="3 4">
    <name type="scientific">Aliidiomarina minuta</name>
    <dbReference type="NCBI Taxonomy" id="880057"/>
    <lineage>
        <taxon>Bacteria</taxon>
        <taxon>Pseudomonadati</taxon>
        <taxon>Pseudomonadota</taxon>
        <taxon>Gammaproteobacteria</taxon>
        <taxon>Alteromonadales</taxon>
        <taxon>Idiomarinaceae</taxon>
        <taxon>Aliidiomarina</taxon>
    </lineage>
</organism>
<dbReference type="Gene3D" id="3.40.50.850">
    <property type="entry name" value="Isochorismatase-like"/>
    <property type="match status" value="1"/>
</dbReference>
<dbReference type="SUPFAM" id="SSF52499">
    <property type="entry name" value="Isochorismatase-like hydrolases"/>
    <property type="match status" value="1"/>
</dbReference>
<dbReference type="AlphaFoldDB" id="A0A432W8V3"/>
<sequence>MSKPEMYRRTKQGGFQLGADSECWHVEADYIDLSPNHRPRGTLLRIDSDEMPIVEDTARMALIIVDMQNDFCSKGGWADQAGFDTAKGRQVIPGIERTIAWARQHSLPVIWVVWASRHDLQALSAPTLYQYKKTIEMTGIGESLGDYKALSSGTWGTQVVEPLKRLQDENDLVVEKNRDNAFYGTQLDQILRTQGLNTLLFTGVNTDQCVATTMEDASFRDYNVLLIEDATGTSNPDFCKEAVLINTWQCWGFTTETKRLQESKPTQR</sequence>
<evidence type="ECO:0000313" key="3">
    <source>
        <dbReference type="EMBL" id="RUO26583.1"/>
    </source>
</evidence>
<dbReference type="InterPro" id="IPR000868">
    <property type="entry name" value="Isochorismatase-like_dom"/>
</dbReference>
<accession>A0A432W8V3</accession>
<dbReference type="PANTHER" id="PTHR43540">
    <property type="entry name" value="PEROXYUREIDOACRYLATE/UREIDOACRYLATE AMIDOHYDROLASE-RELATED"/>
    <property type="match status" value="1"/>
</dbReference>
<name>A0A432W8V3_9GAMM</name>
<dbReference type="PANTHER" id="PTHR43540:SF6">
    <property type="entry name" value="ISOCHORISMATASE-LIKE DOMAIN-CONTAINING PROTEIN"/>
    <property type="match status" value="1"/>
</dbReference>
<dbReference type="EMBL" id="PIPL01000001">
    <property type="protein sequence ID" value="RUO26583.1"/>
    <property type="molecule type" value="Genomic_DNA"/>
</dbReference>
<dbReference type="RefSeq" id="WP_126803392.1">
    <property type="nucleotide sequence ID" value="NZ_PIPL01000001.1"/>
</dbReference>
<dbReference type="OrthoDB" id="5794853at2"/>
<protein>
    <submittedName>
        <fullName evidence="3">Isochorismatase</fullName>
    </submittedName>
</protein>
<keyword evidence="1" id="KW-0378">Hydrolase</keyword>
<feature type="domain" description="Isochorismatase-like" evidence="2">
    <location>
        <begin position="61"/>
        <end position="249"/>
    </location>
</feature>